<accession>A0A7G6VYJ5</accession>
<evidence type="ECO:0000313" key="1">
    <source>
        <dbReference type="EMBL" id="QNE06810.1"/>
    </source>
</evidence>
<dbReference type="AlphaFoldDB" id="A0A7G6VYJ5"/>
<dbReference type="RefSeq" id="WP_157668297.1">
    <property type="nucleotide sequence ID" value="NZ_CP019603.1"/>
</dbReference>
<dbReference type="Proteomes" id="UP000515297">
    <property type="component" value="Plasmid plas1"/>
</dbReference>
<dbReference type="EMBL" id="CP060053">
    <property type="protein sequence ID" value="QNE06810.1"/>
    <property type="molecule type" value="Genomic_DNA"/>
</dbReference>
<organism evidence="1 2">
    <name type="scientific">Croceicoccus marinus</name>
    <dbReference type="NCBI Taxonomy" id="450378"/>
    <lineage>
        <taxon>Bacteria</taxon>
        <taxon>Pseudomonadati</taxon>
        <taxon>Pseudomonadota</taxon>
        <taxon>Alphaproteobacteria</taxon>
        <taxon>Sphingomonadales</taxon>
        <taxon>Erythrobacteraceae</taxon>
        <taxon>Croceicoccus</taxon>
    </lineage>
</organism>
<protein>
    <submittedName>
        <fullName evidence="1">Uncharacterized protein</fullName>
    </submittedName>
</protein>
<reference evidence="1 2" key="1">
    <citation type="submission" date="2020-08" db="EMBL/GenBank/DDBJ databases">
        <authorList>
            <person name="Liu G."/>
            <person name="Sun C."/>
        </authorList>
    </citation>
    <scope>NUCLEOTIDE SEQUENCE [LARGE SCALE GENOMIC DNA]</scope>
    <source>
        <strain evidence="1 2">OT19</strain>
        <plasmid evidence="1 2">plas1</plasmid>
    </source>
</reference>
<geneLocation type="plasmid" evidence="1 2">
    <name>plas1</name>
</geneLocation>
<gene>
    <name evidence="1" type="ORF">H4O24_17145</name>
</gene>
<evidence type="ECO:0000313" key="2">
    <source>
        <dbReference type="Proteomes" id="UP000515297"/>
    </source>
</evidence>
<keyword evidence="1" id="KW-0614">Plasmid</keyword>
<name>A0A7G6VYJ5_9SPHN</name>
<sequence>MRMDEHVLIYETWGMRPHSTTPWFALYLPDHVISIDTDDSLKDKALAERIGCTKRPNRRVGDVKMDAAKSLILKETTVGRWIKSAAAGKGSRLRSFTTINSGLIFGLEVSFEDQECATTFRKLFMPVLAEMGVSQALADVRWRWLRPSGGRA</sequence>
<proteinExistence type="predicted"/>